<protein>
    <submittedName>
        <fullName evidence="2">Uncharacterized protein</fullName>
    </submittedName>
</protein>
<evidence type="ECO:0000313" key="3">
    <source>
        <dbReference type="Proteomes" id="UP000619479"/>
    </source>
</evidence>
<proteinExistence type="predicted"/>
<keyword evidence="3" id="KW-1185">Reference proteome</keyword>
<dbReference type="EMBL" id="BOMH01000044">
    <property type="protein sequence ID" value="GID68158.1"/>
    <property type="molecule type" value="Genomic_DNA"/>
</dbReference>
<feature type="region of interest" description="Disordered" evidence="1">
    <location>
        <begin position="32"/>
        <end position="62"/>
    </location>
</feature>
<name>A0A919IRE0_9ACTN</name>
<evidence type="ECO:0000256" key="1">
    <source>
        <dbReference type="SAM" id="MobiDB-lite"/>
    </source>
</evidence>
<gene>
    <name evidence="2" type="ORF">Acy02nite_60390</name>
</gene>
<evidence type="ECO:0000313" key="2">
    <source>
        <dbReference type="EMBL" id="GID68158.1"/>
    </source>
</evidence>
<dbReference type="Proteomes" id="UP000619479">
    <property type="component" value="Unassembled WGS sequence"/>
</dbReference>
<accession>A0A919IRE0</accession>
<sequence>MLRMASVFVLTLGLGPRLGFALPGAPGLGWPPALRKRPISDEDGNSAPVEQKEHTVADLISA</sequence>
<reference evidence="2" key="1">
    <citation type="submission" date="2021-01" db="EMBL/GenBank/DDBJ databases">
        <title>Whole genome shotgun sequence of Actinoplanes cyaneus NBRC 14990.</title>
        <authorList>
            <person name="Komaki H."/>
            <person name="Tamura T."/>
        </authorList>
    </citation>
    <scope>NUCLEOTIDE SEQUENCE</scope>
    <source>
        <strain evidence="2">NBRC 14990</strain>
    </source>
</reference>
<dbReference type="AlphaFoldDB" id="A0A919IRE0"/>
<organism evidence="2 3">
    <name type="scientific">Actinoplanes cyaneus</name>
    <dbReference type="NCBI Taxonomy" id="52696"/>
    <lineage>
        <taxon>Bacteria</taxon>
        <taxon>Bacillati</taxon>
        <taxon>Actinomycetota</taxon>
        <taxon>Actinomycetes</taxon>
        <taxon>Micromonosporales</taxon>
        <taxon>Micromonosporaceae</taxon>
        <taxon>Actinoplanes</taxon>
    </lineage>
</organism>
<comment type="caution">
    <text evidence="2">The sequence shown here is derived from an EMBL/GenBank/DDBJ whole genome shotgun (WGS) entry which is preliminary data.</text>
</comment>